<dbReference type="EMBL" id="JABYQV010000002">
    <property type="protein sequence ID" value="NVP30024.1"/>
    <property type="molecule type" value="Genomic_DNA"/>
</dbReference>
<proteinExistence type="predicted"/>
<evidence type="ECO:0000313" key="4">
    <source>
        <dbReference type="Proteomes" id="UP000531581"/>
    </source>
</evidence>
<keyword evidence="1" id="KW-0472">Membrane</keyword>
<name>A0A7Y7QST0_9SPHN</name>
<keyword evidence="1" id="KW-1133">Transmembrane helix</keyword>
<reference evidence="4 5" key="1">
    <citation type="submission" date="2020-05" db="EMBL/GenBank/DDBJ databases">
        <title>Draft Genome Sequences of Sphingomonas sp. Isolated from the International Space Station.</title>
        <authorList>
            <person name="Bijlani S."/>
            <person name="Singh N.K."/>
            <person name="Mason C.E."/>
            <person name="Wang C.C."/>
            <person name="Venkateswaran K."/>
        </authorList>
    </citation>
    <scope>NUCLEOTIDE SEQUENCE [LARGE SCALE GENOMIC DNA]</scope>
    <source>
        <strain evidence="2 5">IIF7SW-B5</strain>
        <strain evidence="3">ISS-IIF7SWP</strain>
    </source>
</reference>
<keyword evidence="1" id="KW-0812">Transmembrane</keyword>
<protein>
    <submittedName>
        <fullName evidence="3">Uncharacterized protein</fullName>
    </submittedName>
</protein>
<gene>
    <name evidence="2" type="ORF">HKX05_08325</name>
    <name evidence="3" type="ORF">HLV41_03120</name>
</gene>
<dbReference type="RefSeq" id="WP_156477669.1">
    <property type="nucleotide sequence ID" value="NZ_DASCOA010000507.1"/>
</dbReference>
<accession>A0A7Y7QST0</accession>
<feature type="transmembrane region" description="Helical" evidence="1">
    <location>
        <begin position="30"/>
        <end position="52"/>
    </location>
</feature>
<feature type="transmembrane region" description="Helical" evidence="1">
    <location>
        <begin position="129"/>
        <end position="145"/>
    </location>
</feature>
<feature type="transmembrane region" description="Helical" evidence="1">
    <location>
        <begin position="64"/>
        <end position="83"/>
    </location>
</feature>
<evidence type="ECO:0000256" key="1">
    <source>
        <dbReference type="SAM" id="Phobius"/>
    </source>
</evidence>
<dbReference type="Proteomes" id="UP000557656">
    <property type="component" value="Unassembled WGS sequence"/>
</dbReference>
<evidence type="ECO:0000313" key="3">
    <source>
        <dbReference type="EMBL" id="NVP30024.1"/>
    </source>
</evidence>
<dbReference type="GeneID" id="78485500"/>
<evidence type="ECO:0000313" key="2">
    <source>
        <dbReference type="EMBL" id="NNG53355.1"/>
    </source>
</evidence>
<feature type="transmembrane region" description="Helical" evidence="1">
    <location>
        <begin position="95"/>
        <end position="117"/>
    </location>
</feature>
<sequence length="149" mass="16721">MMNIMVSEDGARWGESREAARAARRKRRRIALVVVVTLLVVGLPFIAGFIDGLLDRPFAPPPRLLAQGSAVVILIVGGIVSWRNWRETDEMQRRLAIETWAVIGLANFVLHPLLTLIGTHTHHADLEDNSWWASVAIGMASYFIRRIRS</sequence>
<evidence type="ECO:0000313" key="5">
    <source>
        <dbReference type="Proteomes" id="UP000557656"/>
    </source>
</evidence>
<comment type="caution">
    <text evidence="3">The sequence shown here is derived from an EMBL/GenBank/DDBJ whole genome shotgun (WGS) entry which is preliminary data.</text>
</comment>
<dbReference type="EMBL" id="JABEOV010000012">
    <property type="protein sequence ID" value="NNG53355.1"/>
    <property type="molecule type" value="Genomic_DNA"/>
</dbReference>
<keyword evidence="5" id="KW-1185">Reference proteome</keyword>
<organism evidence="3 4">
    <name type="scientific">Sphingomonas sanguinis</name>
    <dbReference type="NCBI Taxonomy" id="33051"/>
    <lineage>
        <taxon>Bacteria</taxon>
        <taxon>Pseudomonadati</taxon>
        <taxon>Pseudomonadota</taxon>
        <taxon>Alphaproteobacteria</taxon>
        <taxon>Sphingomonadales</taxon>
        <taxon>Sphingomonadaceae</taxon>
        <taxon>Sphingomonas</taxon>
    </lineage>
</organism>
<dbReference type="AlphaFoldDB" id="A0A7Y7QST0"/>
<dbReference type="Proteomes" id="UP000531581">
    <property type="component" value="Unassembled WGS sequence"/>
</dbReference>